<protein>
    <recommendedName>
        <fullName evidence="3">DUF2971 domain-containing protein</fullName>
    </recommendedName>
</protein>
<dbReference type="RefSeq" id="WP_108152864.1">
    <property type="nucleotide sequence ID" value="NZ_CP026304.1"/>
</dbReference>
<sequence length="326" mass="37035">MAESIMIPPDGLQKLRSDWFKDFRQRNPAPSRLKRAYHYTDQAGLQGIMSSGNIRAADVEFLNDAQELIYARDNLLSILRVEEQNITLRDQQANGKLRLDRHANIIKELRLREQRRARRKVHMKAPDETGLLPVLSDIIADLQRVGGPSESSPCHIYVCCFCGNGDLLSQWRGYGGVGGYAIGFRPDMLESLSNREDGEFDWIRYGFDLACYGDHRLLPRSLHPGITLMQDYLKALTMVKDPSFEEEQEWRLMIPREVIGDDVEFRPGPVGVTPYIPLKFTPDAVDEVIVGPGRHPMERMNGTRQLLDRFGAKKAKVTPSASSLRL</sequence>
<dbReference type="EMBL" id="CP026304">
    <property type="protein sequence ID" value="AVZ75573.1"/>
    <property type="molecule type" value="Genomic_DNA"/>
</dbReference>
<dbReference type="KEGG" id="slk:SLUN_28570"/>
<dbReference type="AlphaFoldDB" id="A0A2R4T8W1"/>
<accession>A0A2R4T8W1</accession>
<dbReference type="Proteomes" id="UP000244201">
    <property type="component" value="Chromosome"/>
</dbReference>
<evidence type="ECO:0008006" key="3">
    <source>
        <dbReference type="Google" id="ProtNLM"/>
    </source>
</evidence>
<proteinExistence type="predicted"/>
<organism evidence="1 2">
    <name type="scientific">Streptomyces lunaelactis</name>
    <dbReference type="NCBI Taxonomy" id="1535768"/>
    <lineage>
        <taxon>Bacteria</taxon>
        <taxon>Bacillati</taxon>
        <taxon>Actinomycetota</taxon>
        <taxon>Actinomycetes</taxon>
        <taxon>Kitasatosporales</taxon>
        <taxon>Streptomycetaceae</taxon>
        <taxon>Streptomyces</taxon>
    </lineage>
</organism>
<evidence type="ECO:0000313" key="2">
    <source>
        <dbReference type="Proteomes" id="UP000244201"/>
    </source>
</evidence>
<dbReference type="Pfam" id="PF11185">
    <property type="entry name" value="DUF2971"/>
    <property type="match status" value="1"/>
</dbReference>
<dbReference type="OrthoDB" id="1095921at2"/>
<name>A0A2R4T8W1_9ACTN</name>
<evidence type="ECO:0000313" key="1">
    <source>
        <dbReference type="EMBL" id="AVZ75573.1"/>
    </source>
</evidence>
<gene>
    <name evidence="1" type="ORF">SLUN_28570</name>
</gene>
<keyword evidence="2" id="KW-1185">Reference proteome</keyword>
<dbReference type="InterPro" id="IPR021352">
    <property type="entry name" value="DUF2971"/>
</dbReference>
<dbReference type="GeneID" id="55659209"/>
<reference evidence="1 2" key="1">
    <citation type="submission" date="2018-01" db="EMBL/GenBank/DDBJ databases">
        <title>Complete genome sequence of Streptomyces lunaelactis MM109T, a Ferroverdin A producer isolated from cave moonmilk deposits.</title>
        <authorList>
            <person name="Naome A."/>
            <person name="Martinet L."/>
            <person name="Maciejewska M."/>
            <person name="Anderssen S."/>
            <person name="Adam D."/>
            <person name="Tenconi E."/>
            <person name="Deflandre B."/>
            <person name="Arguelles-Arias A."/>
            <person name="Calusinska M."/>
            <person name="Copieters W."/>
            <person name="Karim L."/>
            <person name="Hanikenne M."/>
            <person name="Baurain D."/>
            <person name="van Wezel G."/>
            <person name="Smargiasso N."/>
            <person name="de Pauw E."/>
            <person name="Delfosse P."/>
            <person name="Rigali S."/>
        </authorList>
    </citation>
    <scope>NUCLEOTIDE SEQUENCE [LARGE SCALE GENOMIC DNA]</scope>
    <source>
        <strain evidence="1 2">MM109</strain>
    </source>
</reference>